<evidence type="ECO:0000313" key="3">
    <source>
        <dbReference type="Proteomes" id="UP001597365"/>
    </source>
</evidence>
<proteinExistence type="predicted"/>
<evidence type="ECO:0000313" key="2">
    <source>
        <dbReference type="EMBL" id="MFD1830951.1"/>
    </source>
</evidence>
<evidence type="ECO:0000256" key="1">
    <source>
        <dbReference type="SAM" id="MobiDB-lite"/>
    </source>
</evidence>
<keyword evidence="3" id="KW-1185">Reference proteome</keyword>
<feature type="compositionally biased region" description="Basic and acidic residues" evidence="1">
    <location>
        <begin position="23"/>
        <end position="33"/>
    </location>
</feature>
<dbReference type="EMBL" id="JBHUFU010000008">
    <property type="protein sequence ID" value="MFD1830951.1"/>
    <property type="molecule type" value="Genomic_DNA"/>
</dbReference>
<comment type="caution">
    <text evidence="2">The sequence shown here is derived from an EMBL/GenBank/DDBJ whole genome shotgun (WGS) entry which is preliminary data.</text>
</comment>
<accession>A0ABW4PJM8</accession>
<dbReference type="RefSeq" id="WP_380900400.1">
    <property type="nucleotide sequence ID" value="NZ_JBHUFU010000008.1"/>
</dbReference>
<feature type="region of interest" description="Disordered" evidence="1">
    <location>
        <begin position="23"/>
        <end position="45"/>
    </location>
</feature>
<feature type="compositionally biased region" description="Gly residues" evidence="1">
    <location>
        <begin position="34"/>
        <end position="45"/>
    </location>
</feature>
<reference evidence="3" key="1">
    <citation type="journal article" date="2019" name="Int. J. Syst. Evol. Microbiol.">
        <title>The Global Catalogue of Microorganisms (GCM) 10K type strain sequencing project: providing services to taxonomists for standard genome sequencing and annotation.</title>
        <authorList>
            <consortium name="The Broad Institute Genomics Platform"/>
            <consortium name="The Broad Institute Genome Sequencing Center for Infectious Disease"/>
            <person name="Wu L."/>
            <person name="Ma J."/>
        </authorList>
    </citation>
    <scope>NUCLEOTIDE SEQUENCE [LARGE SCALE GENOMIC DNA]</scope>
    <source>
        <strain evidence="3">CGMCC 4.7455</strain>
    </source>
</reference>
<sequence length="74" mass="7823">MTDVVDADELLRRIRAARDWAAEREATAGERAGDGSGSGGGGGGRAADVDLAVFSAVREVLDEIIDPGARRRRR</sequence>
<dbReference type="Proteomes" id="UP001597365">
    <property type="component" value="Unassembled WGS sequence"/>
</dbReference>
<gene>
    <name evidence="2" type="ORF">ACFSJS_14895</name>
</gene>
<name>A0ABW4PJM8_9ACTN</name>
<organism evidence="2 3">
    <name type="scientific">Streptomyces desertarenae</name>
    <dbReference type="NCBI Taxonomy" id="2666184"/>
    <lineage>
        <taxon>Bacteria</taxon>
        <taxon>Bacillati</taxon>
        <taxon>Actinomycetota</taxon>
        <taxon>Actinomycetes</taxon>
        <taxon>Kitasatosporales</taxon>
        <taxon>Streptomycetaceae</taxon>
        <taxon>Streptomyces</taxon>
    </lineage>
</organism>
<protein>
    <submittedName>
        <fullName evidence="2">Uncharacterized protein</fullName>
    </submittedName>
</protein>